<sequence>LQDLMVEEAESPMSFTVYAGNRCFVVAAPSEWQRDRWLEDISRAILAAKTTLPSVSALTSNASAFLGLEASISPAAGTADNTEDEEPKSERSETLSPWLLAYVPSETLTEFTNNRFQAEDQTGITTPKIVFITLLGEENEILKICGQGRARFIAF</sequence>
<reference evidence="2" key="1">
    <citation type="submission" date="2017-02" db="UniProtKB">
        <authorList>
            <consortium name="WormBaseParasite"/>
        </authorList>
    </citation>
    <scope>IDENTIFICATION</scope>
</reference>
<evidence type="ECO:0000313" key="2">
    <source>
        <dbReference type="WBParaSite" id="TASK_0000260501-mRNA-1"/>
    </source>
</evidence>
<name>A0A0R3VYW1_TAEAS</name>
<dbReference type="WBParaSite" id="TASK_0000260501-mRNA-1">
    <property type="protein sequence ID" value="TASK_0000260501-mRNA-1"/>
    <property type="gene ID" value="TASK_0000260501"/>
</dbReference>
<dbReference type="InterPro" id="IPR011993">
    <property type="entry name" value="PH-like_dom_sf"/>
</dbReference>
<dbReference type="STRING" id="60517.A0A0R3VYW1"/>
<dbReference type="SUPFAM" id="SSF50729">
    <property type="entry name" value="PH domain-like"/>
    <property type="match status" value="1"/>
</dbReference>
<dbReference type="Gene3D" id="2.30.29.30">
    <property type="entry name" value="Pleckstrin-homology domain (PH domain)/Phosphotyrosine-binding domain (PTB)"/>
    <property type="match status" value="1"/>
</dbReference>
<organism evidence="2">
    <name type="scientific">Taenia asiatica</name>
    <name type="common">Asian tapeworm</name>
    <dbReference type="NCBI Taxonomy" id="60517"/>
    <lineage>
        <taxon>Eukaryota</taxon>
        <taxon>Metazoa</taxon>
        <taxon>Spiralia</taxon>
        <taxon>Lophotrochozoa</taxon>
        <taxon>Platyhelminthes</taxon>
        <taxon>Cestoda</taxon>
        <taxon>Eucestoda</taxon>
        <taxon>Cyclophyllidea</taxon>
        <taxon>Taeniidae</taxon>
        <taxon>Taenia</taxon>
    </lineage>
</organism>
<feature type="domain" description="PH" evidence="1">
    <location>
        <begin position="1"/>
        <end position="46"/>
    </location>
</feature>
<dbReference type="PROSITE" id="PS50003">
    <property type="entry name" value="PH_DOMAIN"/>
    <property type="match status" value="1"/>
</dbReference>
<dbReference type="AlphaFoldDB" id="A0A0R3VYW1"/>
<proteinExistence type="predicted"/>
<accession>A0A0R3VYW1</accession>
<dbReference type="InterPro" id="IPR001849">
    <property type="entry name" value="PH_domain"/>
</dbReference>
<protein>
    <submittedName>
        <fullName evidence="2">PH domain-containing protein</fullName>
    </submittedName>
</protein>
<evidence type="ECO:0000259" key="1">
    <source>
        <dbReference type="PROSITE" id="PS50003"/>
    </source>
</evidence>